<feature type="chain" id="PRO_5043732392" evidence="2">
    <location>
        <begin position="17"/>
        <end position="189"/>
    </location>
</feature>
<accession>A0AAW0T5M7</accession>
<organism evidence="3 4">
    <name type="scientific">Scylla paramamosain</name>
    <name type="common">Mud crab</name>
    <dbReference type="NCBI Taxonomy" id="85552"/>
    <lineage>
        <taxon>Eukaryota</taxon>
        <taxon>Metazoa</taxon>
        <taxon>Ecdysozoa</taxon>
        <taxon>Arthropoda</taxon>
        <taxon>Crustacea</taxon>
        <taxon>Multicrustacea</taxon>
        <taxon>Malacostraca</taxon>
        <taxon>Eumalacostraca</taxon>
        <taxon>Eucarida</taxon>
        <taxon>Decapoda</taxon>
        <taxon>Pleocyemata</taxon>
        <taxon>Brachyura</taxon>
        <taxon>Eubrachyura</taxon>
        <taxon>Portunoidea</taxon>
        <taxon>Portunidae</taxon>
        <taxon>Portuninae</taxon>
        <taxon>Scylla</taxon>
    </lineage>
</organism>
<evidence type="ECO:0000256" key="2">
    <source>
        <dbReference type="SAM" id="SignalP"/>
    </source>
</evidence>
<evidence type="ECO:0000313" key="3">
    <source>
        <dbReference type="EMBL" id="KAK8382939.1"/>
    </source>
</evidence>
<evidence type="ECO:0000256" key="1">
    <source>
        <dbReference type="SAM" id="MobiDB-lite"/>
    </source>
</evidence>
<dbReference type="Proteomes" id="UP001487740">
    <property type="component" value="Unassembled WGS sequence"/>
</dbReference>
<dbReference type="EMBL" id="JARAKH010000038">
    <property type="protein sequence ID" value="KAK8382939.1"/>
    <property type="molecule type" value="Genomic_DNA"/>
</dbReference>
<feature type="region of interest" description="Disordered" evidence="1">
    <location>
        <begin position="44"/>
        <end position="72"/>
    </location>
</feature>
<proteinExistence type="predicted"/>
<feature type="signal peptide" evidence="2">
    <location>
        <begin position="1"/>
        <end position="16"/>
    </location>
</feature>
<comment type="caution">
    <text evidence="3">The sequence shown here is derived from an EMBL/GenBank/DDBJ whole genome shotgun (WGS) entry which is preliminary data.</text>
</comment>
<sequence>MKVLLVTCLCIVPAVARPSSSTASAHAISTSSYSSTTASAHATATKTVIPPTSYPSESGTQNTKREASATWRPISHARSHSIFRVINVPSSHSYNENSYEMNDIPSETLSLFIPPEFPSKEARQLQYFASTPEVPVPGHLHRLLHEAPFFDTIDHAKPVLALQQRRKYAGLAPLVLKSIRPYFPFFSYE</sequence>
<keyword evidence="4" id="KW-1185">Reference proteome</keyword>
<name>A0AAW0T5M7_SCYPA</name>
<gene>
    <name evidence="3" type="ORF">O3P69_011475</name>
</gene>
<reference evidence="3 4" key="1">
    <citation type="submission" date="2023-03" db="EMBL/GenBank/DDBJ databases">
        <title>High-quality genome of Scylla paramamosain provides insights in environmental adaptation.</title>
        <authorList>
            <person name="Zhang L."/>
        </authorList>
    </citation>
    <scope>NUCLEOTIDE SEQUENCE [LARGE SCALE GENOMIC DNA]</scope>
    <source>
        <strain evidence="3">LZ_2023a</strain>
        <tissue evidence="3">Muscle</tissue>
    </source>
</reference>
<protein>
    <submittedName>
        <fullName evidence="3">Uncharacterized protein</fullName>
    </submittedName>
</protein>
<dbReference type="AlphaFoldDB" id="A0AAW0T5M7"/>
<keyword evidence="2" id="KW-0732">Signal</keyword>
<evidence type="ECO:0000313" key="4">
    <source>
        <dbReference type="Proteomes" id="UP001487740"/>
    </source>
</evidence>